<dbReference type="PANTHER" id="PTHR38686">
    <property type="entry name" value="APOLIPOPROTEIN N-ACYLTRANSFERASE"/>
    <property type="match status" value="1"/>
</dbReference>
<gene>
    <name evidence="9 11" type="primary">lnt</name>
    <name evidence="11" type="ORF">GCM10009092_20300</name>
</gene>
<protein>
    <recommendedName>
        <fullName evidence="9">Apolipoprotein N-acyltransferase</fullName>
        <shortName evidence="9">ALP N-acyltransferase</shortName>
        <ecNumber evidence="9">2.3.1.269</ecNumber>
    </recommendedName>
</protein>
<dbReference type="Gene3D" id="3.60.110.10">
    <property type="entry name" value="Carbon-nitrogen hydrolase"/>
    <property type="match status" value="1"/>
</dbReference>
<evidence type="ECO:0000256" key="9">
    <source>
        <dbReference type="HAMAP-Rule" id="MF_01148"/>
    </source>
</evidence>
<comment type="subcellular location">
    <subcellularLocation>
        <location evidence="1 9">Cell membrane</location>
        <topology evidence="1 9">Multi-pass membrane protein</topology>
    </subcellularLocation>
</comment>
<feature type="transmembrane region" description="Helical" evidence="9">
    <location>
        <begin position="189"/>
        <end position="207"/>
    </location>
</feature>
<dbReference type="NCBIfam" id="TIGR00546">
    <property type="entry name" value="lnt"/>
    <property type="match status" value="1"/>
</dbReference>
<accession>A0ABP3GY95</accession>
<comment type="function">
    <text evidence="9">Catalyzes the phospholipid dependent N-acylation of the N-terminal cysteine of apolipoprotein, the last step in lipoprotein maturation.</text>
</comment>
<evidence type="ECO:0000256" key="3">
    <source>
        <dbReference type="ARBA" id="ARBA00022475"/>
    </source>
</evidence>
<evidence type="ECO:0000313" key="12">
    <source>
        <dbReference type="Proteomes" id="UP001501757"/>
    </source>
</evidence>
<evidence type="ECO:0000256" key="7">
    <source>
        <dbReference type="ARBA" id="ARBA00023136"/>
    </source>
</evidence>
<evidence type="ECO:0000256" key="5">
    <source>
        <dbReference type="ARBA" id="ARBA00022692"/>
    </source>
</evidence>
<feature type="transmembrane region" description="Helical" evidence="9">
    <location>
        <begin position="120"/>
        <end position="139"/>
    </location>
</feature>
<dbReference type="InterPro" id="IPR003010">
    <property type="entry name" value="C-N_Hydrolase"/>
</dbReference>
<evidence type="ECO:0000256" key="2">
    <source>
        <dbReference type="ARBA" id="ARBA00010065"/>
    </source>
</evidence>
<keyword evidence="7 9" id="KW-0472">Membrane</keyword>
<dbReference type="RefSeq" id="WP_343844679.1">
    <property type="nucleotide sequence ID" value="NZ_BAAAEI010000010.1"/>
</dbReference>
<comment type="similarity">
    <text evidence="2 9">Belongs to the CN hydrolase family. Apolipoprotein N-acyltransferase subfamily.</text>
</comment>
<evidence type="ECO:0000256" key="1">
    <source>
        <dbReference type="ARBA" id="ARBA00004651"/>
    </source>
</evidence>
<reference evidence="12" key="1">
    <citation type="journal article" date="2019" name="Int. J. Syst. Evol. Microbiol.">
        <title>The Global Catalogue of Microorganisms (GCM) 10K type strain sequencing project: providing services to taxonomists for standard genome sequencing and annotation.</title>
        <authorList>
            <consortium name="The Broad Institute Genomics Platform"/>
            <consortium name="The Broad Institute Genome Sequencing Center for Infectious Disease"/>
            <person name="Wu L."/>
            <person name="Ma J."/>
        </authorList>
    </citation>
    <scope>NUCLEOTIDE SEQUENCE [LARGE SCALE GENOMIC DNA]</scope>
    <source>
        <strain evidence="12">JCM 13378</strain>
    </source>
</reference>
<sequence length="518" mass="57785">MTPKNKAAKRLPTCLFSLMLGAGLTLSYAPFGHWFFAPLLLSLLFWQLQHKGREFAFLQGFCFGLGWFGAGISWVHVSIADFGGLPLIASIGLMLLLCAYLALYPALAIKLLVRCIAMPYWPLAIGFLWLLCEWLRSWMLTGFPWLSIGYSQLHGPLGGFLPVIGETGVSVLLITLACALGLMLPKRQYLPALSLIGILVIAGYVLGQQSWTEKRSDTSKLVMVQGNIQQSLRWVPEQDLPTMNLYRRLTQSHWDADLIIWPEAAIPKLEPLALNYLHELDEEAAAHSTALITGIVNYNFESRDAFNNLIVLGSQHGEPQGHYRYPHANRYAKHHLLPIGEFIPFEDWLRGIAPLFDLPMSSFSRGDYQQTNLLANNLRLAPAICFEIAFPAQIRANLHADTDFILTVSNDAWFGHSHGPHQHLEIAQVRAREFGIPVLRATNNGITAIIDANGQVLADLPQFEQGVLVSDVPRYRGQTPYARFGDLWAWLIASVGLLLAIWLPRRAGTITSSSLMVE</sequence>
<feature type="transmembrane region" description="Helical" evidence="9">
    <location>
        <begin position="31"/>
        <end position="48"/>
    </location>
</feature>
<feature type="domain" description="CN hydrolase" evidence="10">
    <location>
        <begin position="224"/>
        <end position="474"/>
    </location>
</feature>
<dbReference type="InterPro" id="IPR004563">
    <property type="entry name" value="Apolipo_AcylTrfase"/>
</dbReference>
<feature type="transmembrane region" description="Helical" evidence="9">
    <location>
        <begin position="55"/>
        <end position="75"/>
    </location>
</feature>
<dbReference type="EC" id="2.3.1.269" evidence="9"/>
<feature type="transmembrane region" description="Helical" evidence="9">
    <location>
        <begin position="87"/>
        <end position="108"/>
    </location>
</feature>
<dbReference type="CDD" id="cd07571">
    <property type="entry name" value="ALP_N-acyl_transferase"/>
    <property type="match status" value="1"/>
</dbReference>
<evidence type="ECO:0000256" key="6">
    <source>
        <dbReference type="ARBA" id="ARBA00022989"/>
    </source>
</evidence>
<feature type="transmembrane region" description="Helical" evidence="9">
    <location>
        <begin position="159"/>
        <end position="182"/>
    </location>
</feature>
<comment type="pathway">
    <text evidence="9">Protein modification; lipoprotein biosynthesis (N-acyl transfer).</text>
</comment>
<dbReference type="InterPro" id="IPR036526">
    <property type="entry name" value="C-N_Hydrolase_sf"/>
</dbReference>
<keyword evidence="6 9" id="KW-1133">Transmembrane helix</keyword>
<dbReference type="InterPro" id="IPR045378">
    <property type="entry name" value="LNT_N"/>
</dbReference>
<dbReference type="PROSITE" id="PS50263">
    <property type="entry name" value="CN_HYDROLASE"/>
    <property type="match status" value="1"/>
</dbReference>
<evidence type="ECO:0000256" key="8">
    <source>
        <dbReference type="ARBA" id="ARBA00023315"/>
    </source>
</evidence>
<keyword evidence="3 9" id="KW-1003">Cell membrane</keyword>
<comment type="catalytic activity">
    <reaction evidence="9">
        <text>N-terminal S-1,2-diacyl-sn-glyceryl-L-cysteinyl-[lipoprotein] + a glycerophospholipid = N-acyl-S-1,2-diacyl-sn-glyceryl-L-cysteinyl-[lipoprotein] + a 2-acyl-sn-glycero-3-phospholipid + H(+)</text>
        <dbReference type="Rhea" id="RHEA:48228"/>
        <dbReference type="Rhea" id="RHEA-COMP:14681"/>
        <dbReference type="Rhea" id="RHEA-COMP:14684"/>
        <dbReference type="ChEBI" id="CHEBI:15378"/>
        <dbReference type="ChEBI" id="CHEBI:136912"/>
        <dbReference type="ChEBI" id="CHEBI:140656"/>
        <dbReference type="ChEBI" id="CHEBI:140657"/>
        <dbReference type="ChEBI" id="CHEBI:140660"/>
        <dbReference type="EC" id="2.3.1.269"/>
    </reaction>
</comment>
<proteinExistence type="inferred from homology"/>
<keyword evidence="8 9" id="KW-0012">Acyltransferase</keyword>
<keyword evidence="5 9" id="KW-0812">Transmembrane</keyword>
<evidence type="ECO:0000313" key="11">
    <source>
        <dbReference type="EMBL" id="GAA0355987.1"/>
    </source>
</evidence>
<dbReference type="Pfam" id="PF20154">
    <property type="entry name" value="LNT_N"/>
    <property type="match status" value="1"/>
</dbReference>
<dbReference type="HAMAP" id="MF_01148">
    <property type="entry name" value="Lnt"/>
    <property type="match status" value="1"/>
</dbReference>
<dbReference type="EMBL" id="BAAAEI010000010">
    <property type="protein sequence ID" value="GAA0355987.1"/>
    <property type="molecule type" value="Genomic_DNA"/>
</dbReference>
<evidence type="ECO:0000259" key="10">
    <source>
        <dbReference type="PROSITE" id="PS50263"/>
    </source>
</evidence>
<dbReference type="Pfam" id="PF00795">
    <property type="entry name" value="CN_hydrolase"/>
    <property type="match status" value="1"/>
</dbReference>
<evidence type="ECO:0000256" key="4">
    <source>
        <dbReference type="ARBA" id="ARBA00022679"/>
    </source>
</evidence>
<keyword evidence="4 9" id="KW-0808">Transferase</keyword>
<name>A0ABP3GY95_9ALTE</name>
<dbReference type="PANTHER" id="PTHR38686:SF1">
    <property type="entry name" value="APOLIPOPROTEIN N-ACYLTRANSFERASE"/>
    <property type="match status" value="1"/>
</dbReference>
<organism evidence="11 12">
    <name type="scientific">Bowmanella denitrificans</name>
    <dbReference type="NCBI Taxonomy" id="366582"/>
    <lineage>
        <taxon>Bacteria</taxon>
        <taxon>Pseudomonadati</taxon>
        <taxon>Pseudomonadota</taxon>
        <taxon>Gammaproteobacteria</taxon>
        <taxon>Alteromonadales</taxon>
        <taxon>Alteromonadaceae</taxon>
        <taxon>Bowmanella</taxon>
    </lineage>
</organism>
<comment type="caution">
    <text evidence="11">The sequence shown here is derived from an EMBL/GenBank/DDBJ whole genome shotgun (WGS) entry which is preliminary data.</text>
</comment>
<keyword evidence="12" id="KW-1185">Reference proteome</keyword>
<dbReference type="Proteomes" id="UP001501757">
    <property type="component" value="Unassembled WGS sequence"/>
</dbReference>
<dbReference type="SUPFAM" id="SSF56317">
    <property type="entry name" value="Carbon-nitrogen hydrolase"/>
    <property type="match status" value="1"/>
</dbReference>
<feature type="transmembrane region" description="Helical" evidence="9">
    <location>
        <begin position="487"/>
        <end position="504"/>
    </location>
</feature>